<dbReference type="InterPro" id="IPR000387">
    <property type="entry name" value="Tyr_Pase_dom"/>
</dbReference>
<keyword evidence="3" id="KW-1185">Reference proteome</keyword>
<dbReference type="PROSITE" id="PS50056">
    <property type="entry name" value="TYR_PHOSPHATASE_2"/>
    <property type="match status" value="1"/>
</dbReference>
<dbReference type="InterPro" id="IPR016130">
    <property type="entry name" value="Tyr_Pase_AS"/>
</dbReference>
<protein>
    <submittedName>
        <fullName evidence="2">Protein-tyrosine phosphatase</fullName>
    </submittedName>
</protein>
<dbReference type="AlphaFoldDB" id="A0A366HIJ5"/>
<dbReference type="SUPFAM" id="SSF52799">
    <property type="entry name" value="(Phosphotyrosine protein) phosphatases II"/>
    <property type="match status" value="1"/>
</dbReference>
<dbReference type="Pfam" id="PF22785">
    <property type="entry name" value="Tc-R-P"/>
    <property type="match status" value="1"/>
</dbReference>
<comment type="caution">
    <text evidence="2">The sequence shown here is derived from an EMBL/GenBank/DDBJ whole genome shotgun (WGS) entry which is preliminary data.</text>
</comment>
<dbReference type="Proteomes" id="UP000253426">
    <property type="component" value="Unassembled WGS sequence"/>
</dbReference>
<dbReference type="EMBL" id="QNRR01000006">
    <property type="protein sequence ID" value="RBP42587.1"/>
    <property type="molecule type" value="Genomic_DNA"/>
</dbReference>
<evidence type="ECO:0000313" key="3">
    <source>
        <dbReference type="Proteomes" id="UP000253426"/>
    </source>
</evidence>
<dbReference type="PROSITE" id="PS00383">
    <property type="entry name" value="TYR_PHOSPHATASE_1"/>
    <property type="match status" value="1"/>
</dbReference>
<reference evidence="2 3" key="1">
    <citation type="submission" date="2018-06" db="EMBL/GenBank/DDBJ databases">
        <title>Genomic Encyclopedia of Type Strains, Phase IV (KMG-IV): sequencing the most valuable type-strain genomes for metagenomic binning, comparative biology and taxonomic classification.</title>
        <authorList>
            <person name="Goeker M."/>
        </authorList>
    </citation>
    <scope>NUCLEOTIDE SEQUENCE [LARGE SCALE GENOMIC DNA]</scope>
    <source>
        <strain evidence="2 3">DSM 25532</strain>
    </source>
</reference>
<evidence type="ECO:0000259" key="1">
    <source>
        <dbReference type="PROSITE" id="PS50056"/>
    </source>
</evidence>
<feature type="domain" description="Tyrosine specific protein phosphatases" evidence="1">
    <location>
        <begin position="150"/>
        <end position="203"/>
    </location>
</feature>
<dbReference type="InterPro" id="IPR029021">
    <property type="entry name" value="Prot-tyrosine_phosphatase-like"/>
</dbReference>
<accession>A0A366HIJ5</accession>
<evidence type="ECO:0000313" key="2">
    <source>
        <dbReference type="EMBL" id="RBP42587.1"/>
    </source>
</evidence>
<proteinExistence type="predicted"/>
<dbReference type="OrthoDB" id="9806482at2"/>
<sequence>MRPFLQAGSIYGKVPEVIFCSRCKCIMACVRLRDRRGAGNGQPYPSEPAILPMDPYNAIFRQVQLPPTCKGRLFLTGMPGRYHDIQEALEAWNELKAEVGKERMLLLSLVDEAEIRHKSPEYAKSIHAGLWEGERISCPIPDFGTPENEKAFRELIVDVATALGSGANVVIHCGAGIGRTGMAAVCVLAAMGVPIKDATRVVRAAGSGPETPEQAAVATRLFGPR</sequence>
<name>A0A366HIJ5_9BACT</name>
<dbReference type="Gene3D" id="3.90.190.10">
    <property type="entry name" value="Protein tyrosine phosphatase superfamily"/>
    <property type="match status" value="1"/>
</dbReference>
<organism evidence="2 3">
    <name type="scientific">Roseimicrobium gellanilyticum</name>
    <dbReference type="NCBI Taxonomy" id="748857"/>
    <lineage>
        <taxon>Bacteria</taxon>
        <taxon>Pseudomonadati</taxon>
        <taxon>Verrucomicrobiota</taxon>
        <taxon>Verrucomicrobiia</taxon>
        <taxon>Verrucomicrobiales</taxon>
        <taxon>Verrucomicrobiaceae</taxon>
        <taxon>Roseimicrobium</taxon>
    </lineage>
</organism>
<gene>
    <name evidence="2" type="ORF">DES53_106296</name>
</gene>